<evidence type="ECO:0000256" key="5">
    <source>
        <dbReference type="ARBA" id="ARBA00022737"/>
    </source>
</evidence>
<dbReference type="SUPFAM" id="SSF103506">
    <property type="entry name" value="Mitochondrial carrier"/>
    <property type="match status" value="2"/>
</dbReference>
<dbReference type="InterPro" id="IPR018108">
    <property type="entry name" value="MCP_transmembrane"/>
</dbReference>
<evidence type="ECO:0000256" key="9">
    <source>
        <dbReference type="RuleBase" id="RU000488"/>
    </source>
</evidence>
<dbReference type="VEuPathDB" id="FungiDB:CC1G_04563"/>
<dbReference type="InterPro" id="IPR023395">
    <property type="entry name" value="MCP_dom_sf"/>
</dbReference>
<accession>A8N5I5</accession>
<evidence type="ECO:0000256" key="3">
    <source>
        <dbReference type="ARBA" id="ARBA00022448"/>
    </source>
</evidence>
<evidence type="ECO:0000256" key="6">
    <source>
        <dbReference type="ARBA" id="ARBA00022989"/>
    </source>
</evidence>
<keyword evidence="6 10" id="KW-1133">Transmembrane helix</keyword>
<dbReference type="GO" id="GO:0016020">
    <property type="term" value="C:membrane"/>
    <property type="evidence" value="ECO:0007669"/>
    <property type="project" value="UniProtKB-SubCell"/>
</dbReference>
<dbReference type="RefSeq" id="XP_001830130.1">
    <property type="nucleotide sequence ID" value="XM_001830078.2"/>
</dbReference>
<feature type="transmembrane region" description="Helical" evidence="10">
    <location>
        <begin position="119"/>
        <end position="141"/>
    </location>
</feature>
<name>A8N5I5_COPC7</name>
<dbReference type="GO" id="GO:0006862">
    <property type="term" value="P:nucleotide transport"/>
    <property type="evidence" value="ECO:0007669"/>
    <property type="project" value="InterPro"/>
</dbReference>
<keyword evidence="12" id="KW-1185">Reference proteome</keyword>
<reference evidence="11 12" key="1">
    <citation type="journal article" date="2010" name="Proc. Natl. Acad. Sci. U.S.A.">
        <title>Insights into evolution of multicellular fungi from the assembled chromosomes of the mushroom Coprinopsis cinerea (Coprinus cinereus).</title>
        <authorList>
            <person name="Stajich J.E."/>
            <person name="Wilke S.K."/>
            <person name="Ahren D."/>
            <person name="Au C.H."/>
            <person name="Birren B.W."/>
            <person name="Borodovsky M."/>
            <person name="Burns C."/>
            <person name="Canback B."/>
            <person name="Casselton L.A."/>
            <person name="Cheng C.K."/>
            <person name="Deng J."/>
            <person name="Dietrich F.S."/>
            <person name="Fargo D.C."/>
            <person name="Farman M.L."/>
            <person name="Gathman A.C."/>
            <person name="Goldberg J."/>
            <person name="Guigo R."/>
            <person name="Hoegger P.J."/>
            <person name="Hooker J.B."/>
            <person name="Huggins A."/>
            <person name="James T.Y."/>
            <person name="Kamada T."/>
            <person name="Kilaru S."/>
            <person name="Kodira C."/>
            <person name="Kues U."/>
            <person name="Kupfer D."/>
            <person name="Kwan H.S."/>
            <person name="Lomsadze A."/>
            <person name="Li W."/>
            <person name="Lilly W.W."/>
            <person name="Ma L.J."/>
            <person name="Mackey A.J."/>
            <person name="Manning G."/>
            <person name="Martin F."/>
            <person name="Muraguchi H."/>
            <person name="Natvig D.O."/>
            <person name="Palmerini H."/>
            <person name="Ramesh M.A."/>
            <person name="Rehmeyer C.J."/>
            <person name="Roe B.A."/>
            <person name="Shenoy N."/>
            <person name="Stanke M."/>
            <person name="Ter-Hovhannisyan V."/>
            <person name="Tunlid A."/>
            <person name="Velagapudi R."/>
            <person name="Vision T.J."/>
            <person name="Zeng Q."/>
            <person name="Zolan M.E."/>
            <person name="Pukkila P.J."/>
        </authorList>
    </citation>
    <scope>NUCLEOTIDE SEQUENCE [LARGE SCALE GENOMIC DNA]</scope>
    <source>
        <strain evidence="12">Okayama-7 / 130 / ATCC MYA-4618 / FGSC 9003</strain>
    </source>
</reference>
<dbReference type="STRING" id="240176.A8N5I5"/>
<evidence type="ECO:0000256" key="10">
    <source>
        <dbReference type="SAM" id="Phobius"/>
    </source>
</evidence>
<comment type="caution">
    <text evidence="11">The sequence shown here is derived from an EMBL/GenBank/DDBJ whole genome shotgun (WGS) entry which is preliminary data.</text>
</comment>
<keyword evidence="4 8" id="KW-0812">Transmembrane</keyword>
<keyword evidence="3 9" id="KW-0813">Transport</keyword>
<dbReference type="AlphaFoldDB" id="A8N5I5"/>
<evidence type="ECO:0008006" key="13">
    <source>
        <dbReference type="Google" id="ProtNLM"/>
    </source>
</evidence>
<feature type="repeat" description="Solcar" evidence="8">
    <location>
        <begin position="2"/>
        <end position="104"/>
    </location>
</feature>
<proteinExistence type="inferred from homology"/>
<gene>
    <name evidence="11" type="ORF">CC1G_04563</name>
</gene>
<dbReference type="GO" id="GO:0055085">
    <property type="term" value="P:transmembrane transport"/>
    <property type="evidence" value="ECO:0007669"/>
    <property type="project" value="InterPro"/>
</dbReference>
<feature type="repeat" description="Solcar" evidence="8">
    <location>
        <begin position="216"/>
        <end position="323"/>
    </location>
</feature>
<dbReference type="OMA" id="ITTPHRL"/>
<dbReference type="Gene3D" id="1.50.40.10">
    <property type="entry name" value="Mitochondrial carrier domain"/>
    <property type="match status" value="2"/>
</dbReference>
<dbReference type="PANTHER" id="PTHR45683">
    <property type="entry name" value="MITOCHONDRIAL NICOTINAMIDE ADENINE DINUCLEOTIDE TRANSPORTER 1-RELATED-RELATED"/>
    <property type="match status" value="1"/>
</dbReference>
<dbReference type="Pfam" id="PF00153">
    <property type="entry name" value="Mito_carr"/>
    <property type="match status" value="1"/>
</dbReference>
<keyword evidence="5" id="KW-0677">Repeat</keyword>
<dbReference type="PROSITE" id="PS50920">
    <property type="entry name" value="SOLCAR"/>
    <property type="match status" value="2"/>
</dbReference>
<evidence type="ECO:0000313" key="11">
    <source>
        <dbReference type="EMBL" id="EAU91795.1"/>
    </source>
</evidence>
<evidence type="ECO:0000256" key="4">
    <source>
        <dbReference type="ARBA" id="ARBA00022692"/>
    </source>
</evidence>
<dbReference type="InParanoid" id="A8N5I5"/>
<comment type="subcellular location">
    <subcellularLocation>
        <location evidence="1">Membrane</location>
        <topology evidence="1">Multi-pass membrane protein</topology>
    </subcellularLocation>
</comment>
<feature type="transmembrane region" description="Helical" evidence="10">
    <location>
        <begin position="79"/>
        <end position="98"/>
    </location>
</feature>
<organism evidence="11 12">
    <name type="scientific">Coprinopsis cinerea (strain Okayama-7 / 130 / ATCC MYA-4618 / FGSC 9003)</name>
    <name type="common">Inky cap fungus</name>
    <name type="synonym">Hormographiella aspergillata</name>
    <dbReference type="NCBI Taxonomy" id="240176"/>
    <lineage>
        <taxon>Eukaryota</taxon>
        <taxon>Fungi</taxon>
        <taxon>Dikarya</taxon>
        <taxon>Basidiomycota</taxon>
        <taxon>Agaricomycotina</taxon>
        <taxon>Agaricomycetes</taxon>
        <taxon>Agaricomycetidae</taxon>
        <taxon>Agaricales</taxon>
        <taxon>Agaricineae</taxon>
        <taxon>Psathyrellaceae</taxon>
        <taxon>Coprinopsis</taxon>
    </lineage>
</organism>
<evidence type="ECO:0000256" key="7">
    <source>
        <dbReference type="ARBA" id="ARBA00023136"/>
    </source>
</evidence>
<evidence type="ECO:0000256" key="8">
    <source>
        <dbReference type="PROSITE-ProRule" id="PRU00282"/>
    </source>
</evidence>
<comment type="similarity">
    <text evidence="2 9">Belongs to the mitochondrial carrier (TC 2.A.29) family.</text>
</comment>
<dbReference type="Proteomes" id="UP000001861">
    <property type="component" value="Unassembled WGS sequence"/>
</dbReference>
<protein>
    <recommendedName>
        <fullName evidence="13">Mitochondrial carrier</fullName>
    </recommendedName>
</protein>
<feature type="transmembrane region" description="Helical" evidence="10">
    <location>
        <begin position="213"/>
        <end position="235"/>
    </location>
</feature>
<dbReference type="InterPro" id="IPR044712">
    <property type="entry name" value="SLC25A32-like"/>
</dbReference>
<dbReference type="GeneID" id="6006568"/>
<dbReference type="EMBL" id="AACS02000003">
    <property type="protein sequence ID" value="EAU91795.1"/>
    <property type="molecule type" value="Genomic_DNA"/>
</dbReference>
<evidence type="ECO:0000313" key="12">
    <source>
        <dbReference type="Proteomes" id="UP000001861"/>
    </source>
</evidence>
<evidence type="ECO:0000256" key="2">
    <source>
        <dbReference type="ARBA" id="ARBA00006375"/>
    </source>
</evidence>
<dbReference type="KEGG" id="cci:CC1G_04563"/>
<dbReference type="OrthoDB" id="21292at2759"/>
<feature type="transmembrane region" description="Helical" evidence="10">
    <location>
        <begin position="9"/>
        <end position="30"/>
    </location>
</feature>
<sequence>MDLGFFDLIFLWITLAVVMAVVVPFTGVLVRFRANYNPKGLHLDEEGTAVPHTGPVVKSYIAMFTRVYRLEGWAGLYKGLMPTAITTFALTIFVVLFLDADKPRRHSKYRAPDSGILGTLFYSILMLIVSLPSTIITYRSITTPAKLGYFNVMQALRVLLTPTERQRPWVLYLTPGLMAAEISHIVWVVVILGPFRRLLLPAFSAPEMKVEGVSVMSIVLYSVLAAVSTAVMTPLEVIATRLAIQRNHASPEYNSVHQEADGSDGEAAEDYGTDEDVIGLREEADPYLGLVDCAKRIVQEEGVMTLYRAWWLTFFGIWSNAFV</sequence>
<evidence type="ECO:0000256" key="1">
    <source>
        <dbReference type="ARBA" id="ARBA00004141"/>
    </source>
</evidence>
<dbReference type="eggNOG" id="ENOG502SEE0">
    <property type="taxonomic scope" value="Eukaryota"/>
</dbReference>
<feature type="transmembrane region" description="Helical" evidence="10">
    <location>
        <begin position="169"/>
        <end position="192"/>
    </location>
</feature>
<keyword evidence="7 8" id="KW-0472">Membrane</keyword>